<accession>A0A9W7GAW5</accession>
<evidence type="ECO:0000313" key="10">
    <source>
        <dbReference type="EMBL" id="GMI38342.1"/>
    </source>
</evidence>
<dbReference type="PROSITE" id="PS00194">
    <property type="entry name" value="THIOREDOXIN_1"/>
    <property type="match status" value="1"/>
</dbReference>
<comment type="catalytic activity">
    <reaction evidence="7">
        <text>[protein]-dithiol + NADP(+) = [protein]-disulfide + NADPH + H(+)</text>
        <dbReference type="Rhea" id="RHEA:18753"/>
        <dbReference type="Rhea" id="RHEA-COMP:10593"/>
        <dbReference type="Rhea" id="RHEA-COMP:10594"/>
        <dbReference type="ChEBI" id="CHEBI:15378"/>
        <dbReference type="ChEBI" id="CHEBI:29950"/>
        <dbReference type="ChEBI" id="CHEBI:50058"/>
        <dbReference type="ChEBI" id="CHEBI:57783"/>
        <dbReference type="ChEBI" id="CHEBI:58349"/>
        <dbReference type="EC" id="1.8.1.8"/>
    </reaction>
</comment>
<dbReference type="Proteomes" id="UP001165065">
    <property type="component" value="Unassembled WGS sequence"/>
</dbReference>
<feature type="domain" description="Fibronectin type-III" evidence="8">
    <location>
        <begin position="108"/>
        <end position="202"/>
    </location>
</feature>
<dbReference type="PROSITE" id="PS51352">
    <property type="entry name" value="THIOREDOXIN_2"/>
    <property type="match status" value="1"/>
</dbReference>
<keyword evidence="4" id="KW-0520">NAD</keyword>
<sequence>MSSFTSDTPPAAYVIDISESSITFSWQAYPSASKYIVSIASSDPDELSDVDESGWLTMSRSFRNISLKKKNLHPSSIYKFKYRPLSDSDTPLAEESEVLEGCKTLTVASSSISPDCKVSGSGQIEVSWTCPPDSNPTSYQLNMRTETGPFEKVGAVKGTVVVKKNLDPTKKYHFQVLAMSDATVTHTSQSTKPYKPALTVSKFYSRTFPPTLLSKDPSGKSLPVPLSTVLSGTSTVLLYFSASWCGPCRQFTPNLVSFYREYATKYNFQVVFVSCDRDENSFNEYYGKHMPWNAVPFDEGEEERERLQANYRVSGIPRLVVLGGDGKVKCDNGVGGALNEDTAKRWSA</sequence>
<dbReference type="SUPFAM" id="SSF49265">
    <property type="entry name" value="Fibronectin type III"/>
    <property type="match status" value="1"/>
</dbReference>
<evidence type="ECO:0000256" key="5">
    <source>
        <dbReference type="ARBA" id="ARBA00025782"/>
    </source>
</evidence>
<evidence type="ECO:0000313" key="11">
    <source>
        <dbReference type="Proteomes" id="UP001165065"/>
    </source>
</evidence>
<dbReference type="EMBL" id="BRYA01000084">
    <property type="protein sequence ID" value="GMI38342.1"/>
    <property type="molecule type" value="Genomic_DNA"/>
</dbReference>
<dbReference type="SMART" id="SM00060">
    <property type="entry name" value="FN3"/>
    <property type="match status" value="2"/>
</dbReference>
<dbReference type="PROSITE" id="PS50853">
    <property type="entry name" value="FN3"/>
    <property type="match status" value="1"/>
</dbReference>
<dbReference type="InterPro" id="IPR036249">
    <property type="entry name" value="Thioredoxin-like_sf"/>
</dbReference>
<dbReference type="SUPFAM" id="SSF52833">
    <property type="entry name" value="Thioredoxin-like"/>
    <property type="match status" value="1"/>
</dbReference>
<proteinExistence type="inferred from homology"/>
<dbReference type="InterPro" id="IPR036116">
    <property type="entry name" value="FN3_sf"/>
</dbReference>
<dbReference type="CDD" id="cd02964">
    <property type="entry name" value="TryX_like_family"/>
    <property type="match status" value="1"/>
</dbReference>
<dbReference type="Gene3D" id="3.40.30.10">
    <property type="entry name" value="Glutaredoxin"/>
    <property type="match status" value="1"/>
</dbReference>
<dbReference type="OrthoDB" id="409136at2759"/>
<feature type="domain" description="Thioredoxin" evidence="9">
    <location>
        <begin position="202"/>
        <end position="348"/>
    </location>
</feature>
<protein>
    <recommendedName>
        <fullName evidence="1">protein-disulfide reductase</fullName>
        <ecNumber evidence="1">1.8.1.8</ecNumber>
    </recommendedName>
</protein>
<dbReference type="CDD" id="cd00063">
    <property type="entry name" value="FN3"/>
    <property type="match status" value="1"/>
</dbReference>
<dbReference type="InterPro" id="IPR012336">
    <property type="entry name" value="Thioredoxin-like_fold"/>
</dbReference>
<dbReference type="PANTHER" id="PTHR13871">
    <property type="entry name" value="THIOREDOXIN"/>
    <property type="match status" value="1"/>
</dbReference>
<dbReference type="InterPro" id="IPR013783">
    <property type="entry name" value="Ig-like_fold"/>
</dbReference>
<dbReference type="GO" id="GO:0047134">
    <property type="term" value="F:protein-disulfide reductase [NAD(P)H] activity"/>
    <property type="evidence" value="ECO:0007669"/>
    <property type="project" value="UniProtKB-EC"/>
</dbReference>
<dbReference type="Pfam" id="PF00041">
    <property type="entry name" value="fn3"/>
    <property type="match status" value="1"/>
</dbReference>
<reference evidence="11" key="1">
    <citation type="journal article" date="2023" name="Commun. Biol.">
        <title>Genome analysis of Parmales, the sister group of diatoms, reveals the evolutionary specialization of diatoms from phago-mixotrophs to photoautotrophs.</title>
        <authorList>
            <person name="Ban H."/>
            <person name="Sato S."/>
            <person name="Yoshikawa S."/>
            <person name="Yamada K."/>
            <person name="Nakamura Y."/>
            <person name="Ichinomiya M."/>
            <person name="Sato N."/>
            <person name="Blanc-Mathieu R."/>
            <person name="Endo H."/>
            <person name="Kuwata A."/>
            <person name="Ogata H."/>
        </authorList>
    </citation>
    <scope>NUCLEOTIDE SEQUENCE [LARGE SCALE GENOMIC DNA]</scope>
</reference>
<comment type="caution">
    <text evidence="10">The sequence shown here is derived from an EMBL/GenBank/DDBJ whole genome shotgun (WGS) entry which is preliminary data.</text>
</comment>
<gene>
    <name evidence="10" type="ORF">TrCOL_g2826</name>
</gene>
<dbReference type="InterPro" id="IPR003961">
    <property type="entry name" value="FN3_dom"/>
</dbReference>
<evidence type="ECO:0000256" key="1">
    <source>
        <dbReference type="ARBA" id="ARBA00012612"/>
    </source>
</evidence>
<dbReference type="InterPro" id="IPR017937">
    <property type="entry name" value="Thioredoxin_CS"/>
</dbReference>
<evidence type="ECO:0000256" key="2">
    <source>
        <dbReference type="ARBA" id="ARBA00022737"/>
    </source>
</evidence>
<organism evidence="10 11">
    <name type="scientific">Triparma columacea</name>
    <dbReference type="NCBI Taxonomy" id="722753"/>
    <lineage>
        <taxon>Eukaryota</taxon>
        <taxon>Sar</taxon>
        <taxon>Stramenopiles</taxon>
        <taxon>Ochrophyta</taxon>
        <taxon>Bolidophyceae</taxon>
        <taxon>Parmales</taxon>
        <taxon>Triparmaceae</taxon>
        <taxon>Triparma</taxon>
    </lineage>
</organism>
<name>A0A9W7GAW5_9STRA</name>
<keyword evidence="11" id="KW-1185">Reference proteome</keyword>
<dbReference type="InterPro" id="IPR013766">
    <property type="entry name" value="Thioredoxin_domain"/>
</dbReference>
<evidence type="ECO:0000256" key="4">
    <source>
        <dbReference type="ARBA" id="ARBA00023027"/>
    </source>
</evidence>
<dbReference type="Gene3D" id="2.60.40.10">
    <property type="entry name" value="Immunoglobulins"/>
    <property type="match status" value="1"/>
</dbReference>
<evidence type="ECO:0000256" key="3">
    <source>
        <dbReference type="ARBA" id="ARBA00023002"/>
    </source>
</evidence>
<comment type="similarity">
    <text evidence="5">Belongs to the nucleoredoxin family.</text>
</comment>
<evidence type="ECO:0000256" key="7">
    <source>
        <dbReference type="ARBA" id="ARBA00047804"/>
    </source>
</evidence>
<dbReference type="AlphaFoldDB" id="A0A9W7GAW5"/>
<dbReference type="Pfam" id="PF13905">
    <property type="entry name" value="Thioredoxin_8"/>
    <property type="match status" value="1"/>
</dbReference>
<evidence type="ECO:0000256" key="6">
    <source>
        <dbReference type="ARBA" id="ARBA00047388"/>
    </source>
</evidence>
<comment type="catalytic activity">
    <reaction evidence="6">
        <text>[protein]-dithiol + NAD(+) = [protein]-disulfide + NADH + H(+)</text>
        <dbReference type="Rhea" id="RHEA:18749"/>
        <dbReference type="Rhea" id="RHEA-COMP:10593"/>
        <dbReference type="Rhea" id="RHEA-COMP:10594"/>
        <dbReference type="ChEBI" id="CHEBI:15378"/>
        <dbReference type="ChEBI" id="CHEBI:29950"/>
        <dbReference type="ChEBI" id="CHEBI:50058"/>
        <dbReference type="ChEBI" id="CHEBI:57540"/>
        <dbReference type="ChEBI" id="CHEBI:57945"/>
        <dbReference type="EC" id="1.8.1.8"/>
    </reaction>
</comment>
<dbReference type="PANTHER" id="PTHR13871:SF96">
    <property type="entry name" value="THIOREDOXIN DOMAIN-CONTAINING PROTEIN"/>
    <property type="match status" value="1"/>
</dbReference>
<dbReference type="InterPro" id="IPR052259">
    <property type="entry name" value="Nucleoredoxin-like"/>
</dbReference>
<keyword evidence="3" id="KW-0560">Oxidoreductase</keyword>
<evidence type="ECO:0000259" key="9">
    <source>
        <dbReference type="PROSITE" id="PS51352"/>
    </source>
</evidence>
<evidence type="ECO:0000259" key="8">
    <source>
        <dbReference type="PROSITE" id="PS50853"/>
    </source>
</evidence>
<dbReference type="EC" id="1.8.1.8" evidence="1"/>
<keyword evidence="2" id="KW-0677">Repeat</keyword>